<evidence type="ECO:0008006" key="4">
    <source>
        <dbReference type="Google" id="ProtNLM"/>
    </source>
</evidence>
<dbReference type="SUPFAM" id="SSF48452">
    <property type="entry name" value="TPR-like"/>
    <property type="match status" value="1"/>
</dbReference>
<keyword evidence="3" id="KW-1185">Reference proteome</keyword>
<proteinExistence type="predicted"/>
<feature type="signal peptide" evidence="1">
    <location>
        <begin position="1"/>
        <end position="23"/>
    </location>
</feature>
<dbReference type="AlphaFoldDB" id="A0A6I6JM56"/>
<dbReference type="Proteomes" id="UP000428328">
    <property type="component" value="Chromosome"/>
</dbReference>
<reference evidence="2 3" key="1">
    <citation type="submission" date="2019-11" db="EMBL/GenBank/DDBJ databases">
        <authorList>
            <person name="Zheng R.K."/>
            <person name="Sun C.M."/>
        </authorList>
    </citation>
    <scope>NUCLEOTIDE SEQUENCE [LARGE SCALE GENOMIC DNA]</scope>
    <source>
        <strain evidence="2 3">SRB007</strain>
    </source>
</reference>
<sequence length="218" mass="24162">MNKIVLLLVALIATVVLSLSALAVSPVRSGEKNFERAWKSLMTRNADKAAQYFGTAADAFAEALAGDPPSRTTRFPSNLTKAGMSLYYAGRYKESIDALNRIPEREKDMWEAALYRALSYGRLGDREAMVRWLNIYLDLYPSQPILSSEVQRQLDGLDSGSAAPDAAAAALDDSAIKQFRNNVLVKQKGSLAGPENCNGAFWWRNYRAPCTQKQFEDE</sequence>
<feature type="chain" id="PRO_5026297684" description="Tetratricopeptide repeat protein" evidence="1">
    <location>
        <begin position="24"/>
        <end position="218"/>
    </location>
</feature>
<protein>
    <recommendedName>
        <fullName evidence="4">Tetratricopeptide repeat protein</fullName>
    </recommendedName>
</protein>
<gene>
    <name evidence="2" type="ORF">GM415_01015</name>
</gene>
<dbReference type="Gene3D" id="1.25.40.10">
    <property type="entry name" value="Tetratricopeptide repeat domain"/>
    <property type="match status" value="1"/>
</dbReference>
<evidence type="ECO:0000256" key="1">
    <source>
        <dbReference type="SAM" id="SignalP"/>
    </source>
</evidence>
<dbReference type="RefSeq" id="WP_158945899.1">
    <property type="nucleotide sequence ID" value="NZ_CP046400.1"/>
</dbReference>
<dbReference type="InterPro" id="IPR011990">
    <property type="entry name" value="TPR-like_helical_dom_sf"/>
</dbReference>
<evidence type="ECO:0000313" key="2">
    <source>
        <dbReference type="EMBL" id="QGY38774.1"/>
    </source>
</evidence>
<evidence type="ECO:0000313" key="3">
    <source>
        <dbReference type="Proteomes" id="UP000428328"/>
    </source>
</evidence>
<organism evidence="2 3">
    <name type="scientific">Pseudodesulfovibrio cashew</name>
    <dbReference type="NCBI Taxonomy" id="2678688"/>
    <lineage>
        <taxon>Bacteria</taxon>
        <taxon>Pseudomonadati</taxon>
        <taxon>Thermodesulfobacteriota</taxon>
        <taxon>Desulfovibrionia</taxon>
        <taxon>Desulfovibrionales</taxon>
        <taxon>Desulfovibrionaceae</taxon>
    </lineage>
</organism>
<accession>A0A6I6JM56</accession>
<dbReference type="EMBL" id="CP046400">
    <property type="protein sequence ID" value="QGY38774.1"/>
    <property type="molecule type" value="Genomic_DNA"/>
</dbReference>
<keyword evidence="1" id="KW-0732">Signal</keyword>
<name>A0A6I6JM56_9BACT</name>
<dbReference type="KEGG" id="psel:GM415_01015"/>